<dbReference type="SUPFAM" id="SSF158997">
    <property type="entry name" value="Trm112p-like"/>
    <property type="match status" value="1"/>
</dbReference>
<evidence type="ECO:0000256" key="2">
    <source>
        <dbReference type="ARBA" id="ARBA00040939"/>
    </source>
</evidence>
<proteinExistence type="inferred from homology"/>
<dbReference type="Proteomes" id="UP000298416">
    <property type="component" value="Unassembled WGS sequence"/>
</dbReference>
<keyword evidence="4" id="KW-1185">Reference proteome</keyword>
<comment type="caution">
    <text evidence="3">The sequence shown here is derived from an EMBL/GenBank/DDBJ whole genome shotgun (WGS) entry which is preliminary data.</text>
</comment>
<name>A0A8X8WJN8_SALSN</name>
<reference evidence="3" key="1">
    <citation type="submission" date="2018-01" db="EMBL/GenBank/DDBJ databases">
        <authorList>
            <person name="Mao J.F."/>
        </authorList>
    </citation>
    <scope>NUCLEOTIDE SEQUENCE</scope>
    <source>
        <strain evidence="3">Huo1</strain>
        <tissue evidence="3">Leaf</tissue>
    </source>
</reference>
<dbReference type="PANTHER" id="PTHR33505">
    <property type="entry name" value="ZGC:162634"/>
    <property type="match status" value="1"/>
</dbReference>
<organism evidence="3">
    <name type="scientific">Salvia splendens</name>
    <name type="common">Scarlet sage</name>
    <dbReference type="NCBI Taxonomy" id="180675"/>
    <lineage>
        <taxon>Eukaryota</taxon>
        <taxon>Viridiplantae</taxon>
        <taxon>Streptophyta</taxon>
        <taxon>Embryophyta</taxon>
        <taxon>Tracheophyta</taxon>
        <taxon>Spermatophyta</taxon>
        <taxon>Magnoliopsida</taxon>
        <taxon>eudicotyledons</taxon>
        <taxon>Gunneridae</taxon>
        <taxon>Pentapetalae</taxon>
        <taxon>asterids</taxon>
        <taxon>lamiids</taxon>
        <taxon>Lamiales</taxon>
        <taxon>Lamiaceae</taxon>
        <taxon>Nepetoideae</taxon>
        <taxon>Mentheae</taxon>
        <taxon>Salviinae</taxon>
        <taxon>Salvia</taxon>
        <taxon>Salvia subgen. Calosphace</taxon>
        <taxon>core Calosphace</taxon>
    </lineage>
</organism>
<dbReference type="Gene3D" id="2.20.25.10">
    <property type="match status" value="1"/>
</dbReference>
<reference evidence="3" key="2">
    <citation type="submission" date="2020-08" db="EMBL/GenBank/DDBJ databases">
        <title>Plant Genome Project.</title>
        <authorList>
            <person name="Zhang R.-G."/>
        </authorList>
    </citation>
    <scope>NUCLEOTIDE SEQUENCE</scope>
    <source>
        <strain evidence="3">Huo1</strain>
        <tissue evidence="3">Leaf</tissue>
    </source>
</reference>
<dbReference type="PANTHER" id="PTHR33505:SF4">
    <property type="entry name" value="PROTEIN PREY, MITOCHONDRIAL"/>
    <property type="match status" value="1"/>
</dbReference>
<sequence length="85" mass="9186">MVRRSGVLLKSAATGISSRLAEILVCPLTKQPLRMCEKTNSLISDSIGVSYPIVEWIPRLVPSDGIILQSDQDLNSSDSPQTNSS</sequence>
<comment type="similarity">
    <text evidence="1">Belongs to the PREY family.</text>
</comment>
<dbReference type="InterPro" id="IPR005651">
    <property type="entry name" value="Trm112-like"/>
</dbReference>
<evidence type="ECO:0000256" key="1">
    <source>
        <dbReference type="ARBA" id="ARBA00038479"/>
    </source>
</evidence>
<dbReference type="EMBL" id="PNBA02000016">
    <property type="protein sequence ID" value="KAG6395810.1"/>
    <property type="molecule type" value="Genomic_DNA"/>
</dbReference>
<dbReference type="Pfam" id="PF03966">
    <property type="entry name" value="Trm112p"/>
    <property type="match status" value="1"/>
</dbReference>
<evidence type="ECO:0000313" key="4">
    <source>
        <dbReference type="Proteomes" id="UP000298416"/>
    </source>
</evidence>
<protein>
    <recommendedName>
        <fullName evidence="2">Protein preY, mitochondrial</fullName>
    </recommendedName>
</protein>
<evidence type="ECO:0000313" key="3">
    <source>
        <dbReference type="EMBL" id="KAG6395810.1"/>
    </source>
</evidence>
<dbReference type="AlphaFoldDB" id="A0A8X8WJN8"/>
<gene>
    <name evidence="3" type="ORF">SASPL_141939</name>
</gene>
<accession>A0A8X8WJN8</accession>